<feature type="chain" id="PRO_5044966179" description="Cyclic di-GMP-binding protein" evidence="6">
    <location>
        <begin position="24"/>
        <end position="816"/>
    </location>
</feature>
<comment type="subunit">
    <text evidence="6">Tightly associated with the cellulose synthase catalytic subunit.</text>
</comment>
<organism evidence="8 9">
    <name type="scientific">Labrys miyagiensis</name>
    <dbReference type="NCBI Taxonomy" id="346912"/>
    <lineage>
        <taxon>Bacteria</taxon>
        <taxon>Pseudomonadati</taxon>
        <taxon>Pseudomonadota</taxon>
        <taxon>Alphaproteobacteria</taxon>
        <taxon>Hyphomicrobiales</taxon>
        <taxon>Xanthobacteraceae</taxon>
        <taxon>Labrys</taxon>
    </lineage>
</organism>
<keyword evidence="6" id="KW-0973">c-di-GMP</keyword>
<dbReference type="Proteomes" id="UP001156882">
    <property type="component" value="Unassembled WGS sequence"/>
</dbReference>
<evidence type="ECO:0000256" key="7">
    <source>
        <dbReference type="SAM" id="MobiDB-lite"/>
    </source>
</evidence>
<keyword evidence="3 6" id="KW-0812">Transmembrane</keyword>
<feature type="region of interest" description="Disordered" evidence="7">
    <location>
        <begin position="26"/>
        <end position="75"/>
    </location>
</feature>
<sequence>MRRLAPTLLAVAVMLAGLPQLRAEDSASPFDMTPERGKIPARPAMPPPATPEPAQTAPAPAASTPSTPSPPKVEQAVISPLDRPILPFRHLVLEGEIDSRAWNVVLTGEQAASPATLTLGYKAAVMVAPETSRLALFVNNQAIFDAPVAATDEVGKLSAELPAGLLKAGANLFRLQIVQRHRTDCTISSTYELRTEIDSTATALHFRAPAAARLSRVEDLAAIGPDSNGLAHLRILMPSLGRKTLTGPVLRFSQAAAVLIAMPSLSISVMARPDEPVDPGTVTAAIGTADELRPMIRGLPADAASRPIVTFVDDPALGSSTLVVSGPSSAAVSQAVDAVASLADRPKGRARDVLDTSRWFAPNPPLLVQASHLKLADLGVSTQEFAGRRFKTEFQIGMPSDFYADSSGEATLLLDAAYSGEVLPGSHMDIYVNGDIAATTPMSTSGGDILRHLPIRIPMTHFQPGPNRITFEAQLHTNADLECATGPTKGSNRFALFDSSEFVMPGYARIAQLPNLAALQGTAFPYNSSTDPVALVLSSFDADTMSAAATLLARMAVAAGRLIELDLDAPSLDNRNTLFVAPAPAIPDPVPAQLDLDEQLRSGWKAREEVPQGPVVAGNTLGPTTAPTLPVAASEPSDTQETFDRWRDTLSTEGSGWQGNVSAFEDWLQRTFQVSSQTLRFLPSRDVPYHPSRDATVMIAQGPSPSGDKAWTLITAPTENLLRQGATTFTASPQWFQLSGRLVTYNARVAEVQTQPVTTFSFIPTQPVSFTNLRLVAANWLSENLLAFAVLLFAACLLLGLATALFLSRIGRRSSP</sequence>
<evidence type="ECO:0000256" key="2">
    <source>
        <dbReference type="ARBA" id="ARBA00022475"/>
    </source>
</evidence>
<protein>
    <recommendedName>
        <fullName evidence="6">Cyclic di-GMP-binding protein</fullName>
    </recommendedName>
    <alternativeName>
        <fullName evidence="6">Cellulose synthase regulatory subunit</fullName>
    </alternativeName>
</protein>
<dbReference type="PANTHER" id="PTHR39083">
    <property type="entry name" value="CYCLIC DI-GMP-BINDING PROTEIN"/>
    <property type="match status" value="1"/>
</dbReference>
<feature type="transmembrane region" description="Helical" evidence="6">
    <location>
        <begin position="785"/>
        <end position="807"/>
    </location>
</feature>
<evidence type="ECO:0000256" key="3">
    <source>
        <dbReference type="ARBA" id="ARBA00022692"/>
    </source>
</evidence>
<comment type="pathway">
    <text evidence="6">Glycan metabolism; bacterial cellulose biosynthesis.</text>
</comment>
<proteinExistence type="inferred from homology"/>
<comment type="similarity">
    <text evidence="6">Belongs to the AcsB/BcsB family.</text>
</comment>
<dbReference type="EMBL" id="BSPC01000032">
    <property type="protein sequence ID" value="GLS20646.1"/>
    <property type="molecule type" value="Genomic_DNA"/>
</dbReference>
<keyword evidence="2 6" id="KW-1003">Cell membrane</keyword>
<keyword evidence="6" id="KW-0732">Signal</keyword>
<dbReference type="InterPro" id="IPR018513">
    <property type="entry name" value="Cell_synthase_bac"/>
</dbReference>
<feature type="compositionally biased region" description="Low complexity" evidence="7">
    <location>
        <begin position="52"/>
        <end position="66"/>
    </location>
</feature>
<dbReference type="Gene3D" id="2.60.120.260">
    <property type="entry name" value="Galactose-binding domain-like"/>
    <property type="match status" value="2"/>
</dbReference>
<dbReference type="Pfam" id="PF03170">
    <property type="entry name" value="BcsB"/>
    <property type="match status" value="1"/>
</dbReference>
<feature type="signal peptide" evidence="6">
    <location>
        <begin position="1"/>
        <end position="23"/>
    </location>
</feature>
<keyword evidence="6" id="KW-0997">Cell inner membrane</keyword>
<reference evidence="9" key="1">
    <citation type="journal article" date="2019" name="Int. J. Syst. Evol. Microbiol.">
        <title>The Global Catalogue of Microorganisms (GCM) 10K type strain sequencing project: providing services to taxonomists for standard genome sequencing and annotation.</title>
        <authorList>
            <consortium name="The Broad Institute Genomics Platform"/>
            <consortium name="The Broad Institute Genome Sequencing Center for Infectious Disease"/>
            <person name="Wu L."/>
            <person name="Ma J."/>
        </authorList>
    </citation>
    <scope>NUCLEOTIDE SEQUENCE [LARGE SCALE GENOMIC DNA]</scope>
    <source>
        <strain evidence="9">NBRC 101365</strain>
    </source>
</reference>
<evidence type="ECO:0000256" key="5">
    <source>
        <dbReference type="ARBA" id="ARBA00023136"/>
    </source>
</evidence>
<evidence type="ECO:0000313" key="8">
    <source>
        <dbReference type="EMBL" id="GLS20646.1"/>
    </source>
</evidence>
<accession>A0ABQ6CR25</accession>
<evidence type="ECO:0000313" key="9">
    <source>
        <dbReference type="Proteomes" id="UP001156882"/>
    </source>
</evidence>
<dbReference type="RefSeq" id="WP_284313728.1">
    <property type="nucleotide sequence ID" value="NZ_BSPC01000032.1"/>
</dbReference>
<comment type="caution">
    <text evidence="8">The sequence shown here is derived from an EMBL/GenBank/DDBJ whole genome shotgun (WGS) entry which is preliminary data.</text>
</comment>
<keyword evidence="4 6" id="KW-1133">Transmembrane helix</keyword>
<dbReference type="PANTHER" id="PTHR39083:SF1">
    <property type="entry name" value="CYCLIC DI-GMP-BINDING PROTEIN"/>
    <property type="match status" value="1"/>
</dbReference>
<keyword evidence="5 6" id="KW-0472">Membrane</keyword>
<name>A0ABQ6CR25_9HYPH</name>
<comment type="function">
    <text evidence="6">Binds the cellulose synthase activator, bis-(3'-5') cyclic diguanylic acid (c-di-GMP).</text>
</comment>
<evidence type="ECO:0000256" key="4">
    <source>
        <dbReference type="ARBA" id="ARBA00022989"/>
    </source>
</evidence>
<gene>
    <name evidence="8" type="primary">celB</name>
    <name evidence="8" type="ORF">GCM10007874_36630</name>
</gene>
<comment type="subcellular location">
    <subcellularLocation>
        <location evidence="6">Cell inner membrane</location>
    </subcellularLocation>
    <subcellularLocation>
        <location evidence="1">Cell membrane</location>
        <topology evidence="1">Single-pass membrane protein</topology>
    </subcellularLocation>
</comment>
<keyword evidence="6" id="KW-0135">Cellulose biosynthesis</keyword>
<evidence type="ECO:0000256" key="6">
    <source>
        <dbReference type="RuleBase" id="RU365021"/>
    </source>
</evidence>
<keyword evidence="9" id="KW-1185">Reference proteome</keyword>
<evidence type="ECO:0000256" key="1">
    <source>
        <dbReference type="ARBA" id="ARBA00004162"/>
    </source>
</evidence>